<protein>
    <recommendedName>
        <fullName evidence="3">TonB-dependent receptor plug domain-containing protein</fullName>
    </recommendedName>
</protein>
<reference evidence="2" key="1">
    <citation type="journal article" date="2019" name="Int. J. Syst. Evol. Microbiol.">
        <title>The Global Catalogue of Microorganisms (GCM) 10K type strain sequencing project: providing services to taxonomists for standard genome sequencing and annotation.</title>
        <authorList>
            <consortium name="The Broad Institute Genomics Platform"/>
            <consortium name="The Broad Institute Genome Sequencing Center for Infectious Disease"/>
            <person name="Wu L."/>
            <person name="Ma J."/>
        </authorList>
    </citation>
    <scope>NUCLEOTIDE SEQUENCE [LARGE SCALE GENOMIC DNA]</scope>
    <source>
        <strain evidence="2">CCM 8939</strain>
    </source>
</reference>
<evidence type="ECO:0000313" key="2">
    <source>
        <dbReference type="Proteomes" id="UP000645390"/>
    </source>
</evidence>
<dbReference type="EMBL" id="BMDJ01000014">
    <property type="protein sequence ID" value="GGI29069.1"/>
    <property type="molecule type" value="Genomic_DNA"/>
</dbReference>
<dbReference type="SUPFAM" id="SSF56935">
    <property type="entry name" value="Porins"/>
    <property type="match status" value="1"/>
</dbReference>
<name>A0ABQ2BNW4_9SPHI</name>
<accession>A0ABQ2BNW4</accession>
<dbReference type="Proteomes" id="UP000645390">
    <property type="component" value="Unassembled WGS sequence"/>
</dbReference>
<dbReference type="InterPro" id="IPR037066">
    <property type="entry name" value="Plug_dom_sf"/>
</dbReference>
<organism evidence="1 2">
    <name type="scientific">Pedobacter mendelii</name>
    <dbReference type="NCBI Taxonomy" id="1908240"/>
    <lineage>
        <taxon>Bacteria</taxon>
        <taxon>Pseudomonadati</taxon>
        <taxon>Bacteroidota</taxon>
        <taxon>Sphingobacteriia</taxon>
        <taxon>Sphingobacteriales</taxon>
        <taxon>Sphingobacteriaceae</taxon>
        <taxon>Pedobacter</taxon>
    </lineage>
</organism>
<gene>
    <name evidence="1" type="ORF">GCM10008119_35790</name>
</gene>
<comment type="caution">
    <text evidence="1">The sequence shown here is derived from an EMBL/GenBank/DDBJ whole genome shotgun (WGS) entry which is preliminary data.</text>
</comment>
<dbReference type="InterPro" id="IPR008969">
    <property type="entry name" value="CarboxyPept-like_regulatory"/>
</dbReference>
<dbReference type="RefSeq" id="WP_188417106.1">
    <property type="nucleotide sequence ID" value="NZ_BMDJ01000014.1"/>
</dbReference>
<keyword evidence="2" id="KW-1185">Reference proteome</keyword>
<dbReference type="Gene3D" id="2.170.130.10">
    <property type="entry name" value="TonB-dependent receptor, plug domain"/>
    <property type="match status" value="1"/>
</dbReference>
<dbReference type="SUPFAM" id="SSF49464">
    <property type="entry name" value="Carboxypeptidase regulatory domain-like"/>
    <property type="match status" value="1"/>
</dbReference>
<evidence type="ECO:0008006" key="3">
    <source>
        <dbReference type="Google" id="ProtNLM"/>
    </source>
</evidence>
<evidence type="ECO:0000313" key="1">
    <source>
        <dbReference type="EMBL" id="GGI29069.1"/>
    </source>
</evidence>
<sequence length="288" mass="32137">MKRIQLLLTQPCTEQWSDIERADGLHHCGRCEKNILDLTTQSDEELIDFFRHKNDNICGRLLASQLNRALVLPSVKINWHWLMPLAFGAFVVNPSQAQNLKPVVVQNDQASKFPSAPMDLTDTLAPVNIVITGKVVDNLSGNLLVGVKVRRKGYENVLAITDLNGRFEFSTTDKDMLSKFIFSLGGYSSVETNINDKIIVQLIAERKIMLGGISSVSLDRKPLYLVFAGNKNCIIDASRMNEISPDWIENIEVLQDAKATAIYGAKGANGVIKISLKKVFKNKFKFSK</sequence>
<proteinExistence type="predicted"/>